<evidence type="ECO:0000313" key="2">
    <source>
        <dbReference type="EMBL" id="KAJ3660939.1"/>
    </source>
</evidence>
<feature type="region of interest" description="Disordered" evidence="1">
    <location>
        <begin position="1"/>
        <end position="22"/>
    </location>
</feature>
<organism evidence="2 3">
    <name type="scientific">Zophobas morio</name>
    <dbReference type="NCBI Taxonomy" id="2755281"/>
    <lineage>
        <taxon>Eukaryota</taxon>
        <taxon>Metazoa</taxon>
        <taxon>Ecdysozoa</taxon>
        <taxon>Arthropoda</taxon>
        <taxon>Hexapoda</taxon>
        <taxon>Insecta</taxon>
        <taxon>Pterygota</taxon>
        <taxon>Neoptera</taxon>
        <taxon>Endopterygota</taxon>
        <taxon>Coleoptera</taxon>
        <taxon>Polyphaga</taxon>
        <taxon>Cucujiformia</taxon>
        <taxon>Tenebrionidae</taxon>
        <taxon>Zophobas</taxon>
    </lineage>
</organism>
<protein>
    <submittedName>
        <fullName evidence="2">Uncharacterized protein</fullName>
    </submittedName>
</protein>
<keyword evidence="3" id="KW-1185">Reference proteome</keyword>
<comment type="caution">
    <text evidence="2">The sequence shown here is derived from an EMBL/GenBank/DDBJ whole genome shotgun (WGS) entry which is preliminary data.</text>
</comment>
<feature type="compositionally biased region" description="Low complexity" evidence="1">
    <location>
        <begin position="10"/>
        <end position="20"/>
    </location>
</feature>
<accession>A0AA38MLV1</accession>
<dbReference type="AlphaFoldDB" id="A0AA38MLV1"/>
<dbReference type="EMBL" id="JALNTZ010000002">
    <property type="protein sequence ID" value="KAJ3660939.1"/>
    <property type="molecule type" value="Genomic_DNA"/>
</dbReference>
<name>A0AA38MLV1_9CUCU</name>
<reference evidence="2" key="1">
    <citation type="journal article" date="2023" name="G3 (Bethesda)">
        <title>Whole genome assemblies of Zophobas morio and Tenebrio molitor.</title>
        <authorList>
            <person name="Kaur S."/>
            <person name="Stinson S.A."/>
            <person name="diCenzo G.C."/>
        </authorList>
    </citation>
    <scope>NUCLEOTIDE SEQUENCE</scope>
    <source>
        <strain evidence="2">QUZm001</strain>
    </source>
</reference>
<evidence type="ECO:0000313" key="3">
    <source>
        <dbReference type="Proteomes" id="UP001168821"/>
    </source>
</evidence>
<proteinExistence type="predicted"/>
<dbReference type="Proteomes" id="UP001168821">
    <property type="component" value="Unassembled WGS sequence"/>
</dbReference>
<sequence>MNRTTRIKNQKNVQKQGKGQSRTSCLPSYIRLTSLTMVNFSNSERFDMVMLYGVADGHPRRLSQSGDSMCANIYIVAVIGTKEHCKLIWMEIHTLLQKYDFNDGFP</sequence>
<gene>
    <name evidence="2" type="ORF">Zmor_005365</name>
</gene>
<evidence type="ECO:0000256" key="1">
    <source>
        <dbReference type="SAM" id="MobiDB-lite"/>
    </source>
</evidence>